<dbReference type="Pfam" id="PF03237">
    <property type="entry name" value="Terminase_6N"/>
    <property type="match status" value="1"/>
</dbReference>
<comment type="caution">
    <text evidence="3">The sequence shown here is derived from an EMBL/GenBank/DDBJ whole genome shotgun (WGS) entry which is preliminary data.</text>
</comment>
<dbReference type="AlphaFoldDB" id="A0AAP3F041"/>
<evidence type="ECO:0000313" key="4">
    <source>
        <dbReference type="Proteomes" id="UP001207440"/>
    </source>
</evidence>
<dbReference type="Pfam" id="PF17289">
    <property type="entry name" value="Terminase_6C"/>
    <property type="match status" value="1"/>
</dbReference>
<sequence length="406" mass="46422">MKKEILLLKHQDDFIKSNYRHTGLVAGFGSGKSHAGITKTVIKKLMYNGIDVAYYLPTYPLVKDIAFPRFSEILSNLGIPFKLNRSDKEFHLPNGRIILRTMDNPDLIVGYEVGYSLIDEADVLPKDKMQEVYTKIVARNRKALPNGEKNSLDFVSTPEGFKFLYEFFVKKPSPNKLLIKGKTADNPFLPDDYIPSLLETYSDEKILAYLEGEFVNLTSGNVYRNYNRQDNNTRRVVKAGDVLHIGMDFNITKMNAVVHIQEDKKHFAVDEFVNAYDTQELCELIKRKYSNHKIIVYPDSAGSSRSTSGKSDHDIIRSFGFTIRGMVRNPAVKDRVNAMNLAFKNNKQEISYYVNDEQCPNYSEALERQTYKNGEPDKTSGFDHITEAGGYYIYQATGKTITYRVR</sequence>
<reference evidence="3" key="1">
    <citation type="submission" date="2022-10" db="EMBL/GenBank/DDBJ databases">
        <title>Sifting through the core-genome to identify putative cross-protective antigens against Riemerella anatipestifer.</title>
        <authorList>
            <person name="Zheng X."/>
            <person name="Zhang W."/>
        </authorList>
    </citation>
    <scope>NUCLEOTIDE SEQUENCE</scope>
    <source>
        <strain evidence="3">ZWRA178</strain>
    </source>
</reference>
<accession>A0AAP3F041</accession>
<gene>
    <name evidence="3" type="ORF">OKE68_10560</name>
</gene>
<keyword evidence="1" id="KW-1188">Viral release from host cell</keyword>
<dbReference type="Proteomes" id="UP001207440">
    <property type="component" value="Unassembled WGS sequence"/>
</dbReference>
<feature type="domain" description="Terminase large subunit gp17-like C-terminal" evidence="2">
    <location>
        <begin position="245"/>
        <end position="391"/>
    </location>
</feature>
<evidence type="ECO:0000256" key="1">
    <source>
        <dbReference type="ARBA" id="ARBA00022612"/>
    </source>
</evidence>
<name>A0AAP3F041_RIEAN</name>
<organism evidence="3 4">
    <name type="scientific">Riemerella anatipestifer</name>
    <name type="common">Moraxella anatipestifer</name>
    <dbReference type="NCBI Taxonomy" id="34085"/>
    <lineage>
        <taxon>Bacteria</taxon>
        <taxon>Pseudomonadati</taxon>
        <taxon>Bacteroidota</taxon>
        <taxon>Flavobacteriia</taxon>
        <taxon>Flavobacteriales</taxon>
        <taxon>Weeksellaceae</taxon>
        <taxon>Riemerella</taxon>
    </lineage>
</organism>
<evidence type="ECO:0000313" key="3">
    <source>
        <dbReference type="EMBL" id="MCW0524753.1"/>
    </source>
</evidence>
<proteinExistence type="predicted"/>
<dbReference type="InterPro" id="IPR027417">
    <property type="entry name" value="P-loop_NTPase"/>
</dbReference>
<dbReference type="Gene3D" id="3.30.420.280">
    <property type="match status" value="1"/>
</dbReference>
<protein>
    <submittedName>
        <fullName evidence="3">Phage terminase large subunit</fullName>
    </submittedName>
</protein>
<dbReference type="RefSeq" id="WP_214193814.1">
    <property type="nucleotide sequence ID" value="NZ_CP081925.1"/>
</dbReference>
<dbReference type="Gene3D" id="3.40.50.300">
    <property type="entry name" value="P-loop containing nucleotide triphosphate hydrolases"/>
    <property type="match status" value="1"/>
</dbReference>
<dbReference type="EMBL" id="JAOZYT010000096">
    <property type="protein sequence ID" value="MCW0524753.1"/>
    <property type="molecule type" value="Genomic_DNA"/>
</dbReference>
<dbReference type="InterPro" id="IPR035421">
    <property type="entry name" value="Terminase_6C"/>
</dbReference>
<evidence type="ECO:0000259" key="2">
    <source>
        <dbReference type="Pfam" id="PF17289"/>
    </source>
</evidence>
<dbReference type="SUPFAM" id="SSF52540">
    <property type="entry name" value="P-loop containing nucleoside triphosphate hydrolases"/>
    <property type="match status" value="1"/>
</dbReference>